<dbReference type="InterPro" id="IPR018244">
    <property type="entry name" value="Allrgn_V5/Tpx1_CS"/>
</dbReference>
<accession>A0A3S3SG75</accession>
<dbReference type="Gene3D" id="3.40.33.10">
    <property type="entry name" value="CAP"/>
    <property type="match status" value="1"/>
</dbReference>
<reference evidence="2 3" key="1">
    <citation type="journal article" date="2018" name="Gigascience">
        <title>Genomes of trombidid mites reveal novel predicted allergens and laterally-transferred genes associated with secondary metabolism.</title>
        <authorList>
            <person name="Dong X."/>
            <person name="Chaisiri K."/>
            <person name="Xia D."/>
            <person name="Armstrong S.D."/>
            <person name="Fang Y."/>
            <person name="Donnelly M.J."/>
            <person name="Kadowaki T."/>
            <person name="McGarry J.W."/>
            <person name="Darby A.C."/>
            <person name="Makepeace B.L."/>
        </authorList>
    </citation>
    <scope>NUCLEOTIDE SEQUENCE [LARGE SCALE GENOMIC DNA]</scope>
    <source>
        <strain evidence="2">UoL-WK</strain>
    </source>
</reference>
<proteinExistence type="predicted"/>
<evidence type="ECO:0000259" key="1">
    <source>
        <dbReference type="SMART" id="SM00198"/>
    </source>
</evidence>
<evidence type="ECO:0000313" key="3">
    <source>
        <dbReference type="Proteomes" id="UP000285301"/>
    </source>
</evidence>
<dbReference type="InterPro" id="IPR002413">
    <property type="entry name" value="V5_allergen-like"/>
</dbReference>
<dbReference type="InterPro" id="IPR034113">
    <property type="entry name" value="SCP_GAPR1-like"/>
</dbReference>
<dbReference type="InterPro" id="IPR014044">
    <property type="entry name" value="CAP_dom"/>
</dbReference>
<dbReference type="STRING" id="1965070.A0A3S3SG75"/>
<dbReference type="GO" id="GO:0005576">
    <property type="term" value="C:extracellular region"/>
    <property type="evidence" value="ECO:0007669"/>
    <property type="project" value="InterPro"/>
</dbReference>
<sequence>LGRDCIGIHNEYRDRHGVPQLVYNSQLEKYAISRAEELAKTDHFAHPKNLPYGENLYYKKGRIPTCVDAVNAWYKEIKYYNYDSPRFSRKTGHFTQIVWKGTTDMGCASSQSPRTRRIYIVCNYYPPGNVRGQFKANVPYQSPYF</sequence>
<feature type="domain" description="SCP" evidence="1">
    <location>
        <begin position="3"/>
        <end position="132"/>
    </location>
</feature>
<dbReference type="Proteomes" id="UP000285301">
    <property type="component" value="Unassembled WGS sequence"/>
</dbReference>
<dbReference type="InterPro" id="IPR001283">
    <property type="entry name" value="CRISP-related"/>
</dbReference>
<name>A0A3S3SG75_9ACAR</name>
<dbReference type="InterPro" id="IPR035940">
    <property type="entry name" value="CAP_sf"/>
</dbReference>
<dbReference type="CDD" id="cd05382">
    <property type="entry name" value="CAP_GAPR1-like"/>
    <property type="match status" value="1"/>
</dbReference>
<dbReference type="PROSITE" id="PS01009">
    <property type="entry name" value="CRISP_1"/>
    <property type="match status" value="1"/>
</dbReference>
<protein>
    <recommendedName>
        <fullName evidence="1">SCP domain-containing protein</fullName>
    </recommendedName>
</protein>
<feature type="non-terminal residue" evidence="2">
    <location>
        <position position="1"/>
    </location>
</feature>
<dbReference type="FunFam" id="3.40.33.10:FF:000010">
    <property type="entry name" value="Predicted protein"/>
    <property type="match status" value="1"/>
</dbReference>
<dbReference type="PRINTS" id="PR00837">
    <property type="entry name" value="V5TPXLIKE"/>
</dbReference>
<dbReference type="PRINTS" id="PR00838">
    <property type="entry name" value="V5ALLERGEN"/>
</dbReference>
<organism evidence="2 3">
    <name type="scientific">Dinothrombium tinctorium</name>
    <dbReference type="NCBI Taxonomy" id="1965070"/>
    <lineage>
        <taxon>Eukaryota</taxon>
        <taxon>Metazoa</taxon>
        <taxon>Ecdysozoa</taxon>
        <taxon>Arthropoda</taxon>
        <taxon>Chelicerata</taxon>
        <taxon>Arachnida</taxon>
        <taxon>Acari</taxon>
        <taxon>Acariformes</taxon>
        <taxon>Trombidiformes</taxon>
        <taxon>Prostigmata</taxon>
        <taxon>Anystina</taxon>
        <taxon>Parasitengona</taxon>
        <taxon>Trombidioidea</taxon>
        <taxon>Trombidiidae</taxon>
        <taxon>Dinothrombium</taxon>
    </lineage>
</organism>
<dbReference type="EMBL" id="NCKU01000921">
    <property type="protein sequence ID" value="RWS13671.1"/>
    <property type="molecule type" value="Genomic_DNA"/>
</dbReference>
<dbReference type="Pfam" id="PF00188">
    <property type="entry name" value="CAP"/>
    <property type="match status" value="1"/>
</dbReference>
<gene>
    <name evidence="2" type="ORF">B4U79_05123</name>
</gene>
<dbReference type="OrthoDB" id="6507808at2759"/>
<dbReference type="AlphaFoldDB" id="A0A3S3SG75"/>
<dbReference type="SMART" id="SM00198">
    <property type="entry name" value="SCP"/>
    <property type="match status" value="1"/>
</dbReference>
<dbReference type="SUPFAM" id="SSF55797">
    <property type="entry name" value="PR-1-like"/>
    <property type="match status" value="1"/>
</dbReference>
<dbReference type="PROSITE" id="PS01010">
    <property type="entry name" value="CRISP_2"/>
    <property type="match status" value="1"/>
</dbReference>
<evidence type="ECO:0000313" key="2">
    <source>
        <dbReference type="EMBL" id="RWS13671.1"/>
    </source>
</evidence>
<dbReference type="PANTHER" id="PTHR10334">
    <property type="entry name" value="CYSTEINE-RICH SECRETORY PROTEIN-RELATED"/>
    <property type="match status" value="1"/>
</dbReference>
<comment type="caution">
    <text evidence="2">The sequence shown here is derived from an EMBL/GenBank/DDBJ whole genome shotgun (WGS) entry which is preliminary data.</text>
</comment>
<keyword evidence="3" id="KW-1185">Reference proteome</keyword>